<gene>
    <name evidence="1" type="ORF">ACFQ3L_02855</name>
</gene>
<accession>A0ABW4B938</accession>
<dbReference type="PANTHER" id="PTHR43434:SF26">
    <property type="entry name" value="PYROPHOSPHATASE PPAX"/>
    <property type="match status" value="1"/>
</dbReference>
<dbReference type="Proteomes" id="UP001597249">
    <property type="component" value="Unassembled WGS sequence"/>
</dbReference>
<comment type="caution">
    <text evidence="1">The sequence shown here is derived from an EMBL/GenBank/DDBJ whole genome shotgun (WGS) entry which is preliminary data.</text>
</comment>
<sequence length="208" mass="22879">MNTFVFDIDGTLIDSPNMYLHGLQRMMRRHGKDYALAELTFSNGITSQATMNRLGFTEPAANAAAIQEWIDDSLAFSDLSGWVGNFPEVLTQLRKAGAKIAIVTAKSAAEFAIDDQRYHFSNYTDTHVTTGEAKRDKPAGDPILLAAERLNADRSTLLYIGDTLTDAQAAHDAEVAFGLATWTTPQPTPAFEPIAYRLKQPDDLLKLL</sequence>
<dbReference type="InterPro" id="IPR036412">
    <property type="entry name" value="HAD-like_sf"/>
</dbReference>
<dbReference type="InterPro" id="IPR023214">
    <property type="entry name" value="HAD_sf"/>
</dbReference>
<proteinExistence type="predicted"/>
<dbReference type="SFLD" id="SFLDS00003">
    <property type="entry name" value="Haloacid_Dehalogenase"/>
    <property type="match status" value="1"/>
</dbReference>
<dbReference type="Pfam" id="PF13419">
    <property type="entry name" value="HAD_2"/>
    <property type="match status" value="1"/>
</dbReference>
<dbReference type="RefSeq" id="WP_125584257.1">
    <property type="nucleotide sequence ID" value="NZ_JBHTMO010000006.1"/>
</dbReference>
<evidence type="ECO:0000313" key="2">
    <source>
        <dbReference type="Proteomes" id="UP001597249"/>
    </source>
</evidence>
<dbReference type="GO" id="GO:0016787">
    <property type="term" value="F:hydrolase activity"/>
    <property type="evidence" value="ECO:0007669"/>
    <property type="project" value="UniProtKB-KW"/>
</dbReference>
<dbReference type="InterPro" id="IPR050155">
    <property type="entry name" value="HAD-like_hydrolase_sf"/>
</dbReference>
<dbReference type="InterPro" id="IPR041492">
    <property type="entry name" value="HAD_2"/>
</dbReference>
<dbReference type="Gene3D" id="1.10.150.240">
    <property type="entry name" value="Putative phosphatase, domain 2"/>
    <property type="match status" value="1"/>
</dbReference>
<keyword evidence="1" id="KW-0378">Hydrolase</keyword>
<name>A0ABW4B938_9LACO</name>
<keyword evidence="2" id="KW-1185">Reference proteome</keyword>
<reference evidence="2" key="1">
    <citation type="journal article" date="2019" name="Int. J. Syst. Evol. Microbiol.">
        <title>The Global Catalogue of Microorganisms (GCM) 10K type strain sequencing project: providing services to taxonomists for standard genome sequencing and annotation.</title>
        <authorList>
            <consortium name="The Broad Institute Genomics Platform"/>
            <consortium name="The Broad Institute Genome Sequencing Center for Infectious Disease"/>
            <person name="Wu L."/>
            <person name="Ma J."/>
        </authorList>
    </citation>
    <scope>NUCLEOTIDE SEQUENCE [LARGE SCALE GENOMIC DNA]</scope>
    <source>
        <strain evidence="2">CCM 8911</strain>
    </source>
</reference>
<dbReference type="PANTHER" id="PTHR43434">
    <property type="entry name" value="PHOSPHOGLYCOLATE PHOSPHATASE"/>
    <property type="match status" value="1"/>
</dbReference>
<dbReference type="EMBL" id="JBHTMO010000006">
    <property type="protein sequence ID" value="MFD1392528.1"/>
    <property type="molecule type" value="Genomic_DNA"/>
</dbReference>
<dbReference type="EC" id="3.-.-.-" evidence="1"/>
<dbReference type="InterPro" id="IPR023198">
    <property type="entry name" value="PGP-like_dom2"/>
</dbReference>
<dbReference type="Gene3D" id="3.40.50.1000">
    <property type="entry name" value="HAD superfamily/HAD-like"/>
    <property type="match status" value="1"/>
</dbReference>
<dbReference type="SUPFAM" id="SSF56784">
    <property type="entry name" value="HAD-like"/>
    <property type="match status" value="1"/>
</dbReference>
<protein>
    <submittedName>
        <fullName evidence="1">HAD family hydrolase</fullName>
        <ecNumber evidence="1">3.-.-.-</ecNumber>
    </submittedName>
</protein>
<evidence type="ECO:0000313" key="1">
    <source>
        <dbReference type="EMBL" id="MFD1392528.1"/>
    </source>
</evidence>
<dbReference type="SFLD" id="SFLDG01129">
    <property type="entry name" value="C1.5:_HAD__Beta-PGM__Phosphata"/>
    <property type="match status" value="1"/>
</dbReference>
<organism evidence="1 2">
    <name type="scientific">Lacticaseibacillus jixianensis</name>
    <dbReference type="NCBI Taxonomy" id="2486012"/>
    <lineage>
        <taxon>Bacteria</taxon>
        <taxon>Bacillati</taxon>
        <taxon>Bacillota</taxon>
        <taxon>Bacilli</taxon>
        <taxon>Lactobacillales</taxon>
        <taxon>Lactobacillaceae</taxon>
        <taxon>Lacticaseibacillus</taxon>
    </lineage>
</organism>